<reference evidence="2 3" key="1">
    <citation type="journal article" date="2015" name="Genome Announc.">
        <title>Complete Genome Sequence of Pseudoxanthomonas suwonensis Strain J1, a Cellulose-Degrading Bacterium Isolated from Leaf- and Wood-Enriched Soil.</title>
        <authorList>
            <person name="Hou L."/>
            <person name="Jiang J."/>
            <person name="Xu Z."/>
            <person name="Zhou Y."/>
            <person name="Leung F.C."/>
        </authorList>
    </citation>
    <scope>NUCLEOTIDE SEQUENCE [LARGE SCALE GENOMIC DNA]</scope>
    <source>
        <strain evidence="2 3">J1</strain>
    </source>
</reference>
<name>A0A0E3UP51_9GAMM</name>
<dbReference type="Pfam" id="PF00857">
    <property type="entry name" value="Isochorismatase"/>
    <property type="match status" value="1"/>
</dbReference>
<sequence>MTALPSQKPSPQGAVWNHDEVAVLLIDYQQEMFDNIRSEIGPELVDLNIRYLIRIAKAVGIPVILSTVGVEMGVNGPTRASITAELPATKIIDRSTMNAWEDAPFRAAVLATGRRRLIFGALYTEICLAYPVVDALKEGFEAMFVADAVGGQSQVAHAVALDRMIQAGAIPNTVLALSTELFRDWKTTEAEKLRPIIVWYLGELTKRGLR</sequence>
<keyword evidence="3" id="KW-1185">Reference proteome</keyword>
<dbReference type="PANTHER" id="PTHR43559:SF1">
    <property type="entry name" value="HYDROLASE"/>
    <property type="match status" value="1"/>
</dbReference>
<dbReference type="RefSeq" id="WP_052632975.1">
    <property type="nucleotide sequence ID" value="NZ_CP011144.1"/>
</dbReference>
<dbReference type="InterPro" id="IPR000868">
    <property type="entry name" value="Isochorismatase-like_dom"/>
</dbReference>
<evidence type="ECO:0000259" key="1">
    <source>
        <dbReference type="Pfam" id="PF00857"/>
    </source>
</evidence>
<dbReference type="PANTHER" id="PTHR43559">
    <property type="entry name" value="HYDROLASE YCAC-RELATED"/>
    <property type="match status" value="1"/>
</dbReference>
<gene>
    <name evidence="2" type="ORF">WQ53_12895</name>
</gene>
<dbReference type="OrthoDB" id="5786063at2"/>
<dbReference type="KEGG" id="psuw:WQ53_12895"/>
<dbReference type="SUPFAM" id="SSF52499">
    <property type="entry name" value="Isochorismatase-like hydrolases"/>
    <property type="match status" value="1"/>
</dbReference>
<dbReference type="InterPro" id="IPR036380">
    <property type="entry name" value="Isochorismatase-like_sf"/>
</dbReference>
<accession>A0A0E3UP51</accession>
<proteinExistence type="predicted"/>
<dbReference type="PATRIC" id="fig|314722.6.peg.2798"/>
<dbReference type="InterPro" id="IPR053152">
    <property type="entry name" value="Hydrolase_YcaC-like"/>
</dbReference>
<organism evidence="2 3">
    <name type="scientific">Pseudoxanthomonas suwonensis</name>
    <dbReference type="NCBI Taxonomy" id="314722"/>
    <lineage>
        <taxon>Bacteria</taxon>
        <taxon>Pseudomonadati</taxon>
        <taxon>Pseudomonadota</taxon>
        <taxon>Gammaproteobacteria</taxon>
        <taxon>Lysobacterales</taxon>
        <taxon>Lysobacteraceae</taxon>
        <taxon>Pseudoxanthomonas</taxon>
    </lineage>
</organism>
<evidence type="ECO:0000313" key="2">
    <source>
        <dbReference type="EMBL" id="AKC87520.1"/>
    </source>
</evidence>
<dbReference type="Proteomes" id="UP000033067">
    <property type="component" value="Chromosome"/>
</dbReference>
<dbReference type="EMBL" id="CP011144">
    <property type="protein sequence ID" value="AKC87520.1"/>
    <property type="molecule type" value="Genomic_DNA"/>
</dbReference>
<dbReference type="AlphaFoldDB" id="A0A0E3UP51"/>
<protein>
    <recommendedName>
        <fullName evidence="1">Isochorismatase-like domain-containing protein</fullName>
    </recommendedName>
</protein>
<evidence type="ECO:0000313" key="3">
    <source>
        <dbReference type="Proteomes" id="UP000033067"/>
    </source>
</evidence>
<feature type="domain" description="Isochorismatase-like" evidence="1">
    <location>
        <begin position="22"/>
        <end position="171"/>
    </location>
</feature>
<dbReference type="Gene3D" id="3.40.50.850">
    <property type="entry name" value="Isochorismatase-like"/>
    <property type="match status" value="1"/>
</dbReference>